<dbReference type="GO" id="GO:0015505">
    <property type="term" value="F:uracil:monoatomic cation symporter activity"/>
    <property type="evidence" value="ECO:0007669"/>
    <property type="project" value="TreeGrafter"/>
</dbReference>
<keyword evidence="3" id="KW-0813">Transport</keyword>
<evidence type="ECO:0000256" key="2">
    <source>
        <dbReference type="ARBA" id="ARBA00005931"/>
    </source>
</evidence>
<dbReference type="EMBL" id="JAGFBR010000007">
    <property type="protein sequence ID" value="KAH0464490.1"/>
    <property type="molecule type" value="Genomic_DNA"/>
</dbReference>
<dbReference type="InterPro" id="IPR030189">
    <property type="entry name" value="UPS_plant"/>
</dbReference>
<accession>A0AAV7GRM1</accession>
<protein>
    <submittedName>
        <fullName evidence="10">Uncharacterized protein</fullName>
    </submittedName>
</protein>
<evidence type="ECO:0000256" key="9">
    <source>
        <dbReference type="SAM" id="Phobius"/>
    </source>
</evidence>
<dbReference type="Proteomes" id="UP000775213">
    <property type="component" value="Unassembled WGS sequence"/>
</dbReference>
<keyword evidence="6" id="KW-0067">ATP-binding</keyword>
<evidence type="ECO:0000256" key="3">
    <source>
        <dbReference type="ARBA" id="ARBA00022448"/>
    </source>
</evidence>
<evidence type="ECO:0000256" key="6">
    <source>
        <dbReference type="ARBA" id="ARBA00022840"/>
    </source>
</evidence>
<keyword evidence="4 9" id="KW-0812">Transmembrane</keyword>
<name>A0AAV7GRM1_DENCH</name>
<evidence type="ECO:0000313" key="10">
    <source>
        <dbReference type="EMBL" id="KAH0464490.1"/>
    </source>
</evidence>
<comment type="caution">
    <text evidence="10">The sequence shown here is derived from an EMBL/GenBank/DDBJ whole genome shotgun (WGS) entry which is preliminary data.</text>
</comment>
<dbReference type="AlphaFoldDB" id="A0AAV7GRM1"/>
<gene>
    <name evidence="10" type="ORF">IEQ34_007276</name>
</gene>
<proteinExistence type="inferred from homology"/>
<evidence type="ECO:0000256" key="8">
    <source>
        <dbReference type="ARBA" id="ARBA00023136"/>
    </source>
</evidence>
<dbReference type="PANTHER" id="PTHR31081">
    <property type="entry name" value="UREIDE PERMEASE 1-RELATED-RELATED"/>
    <property type="match status" value="1"/>
</dbReference>
<keyword evidence="8 9" id="KW-0472">Membrane</keyword>
<comment type="similarity">
    <text evidence="2">Belongs to the plant ureide permease (TC 2.A.7.19) family.</text>
</comment>
<evidence type="ECO:0000256" key="1">
    <source>
        <dbReference type="ARBA" id="ARBA00004141"/>
    </source>
</evidence>
<dbReference type="GO" id="GO:0005524">
    <property type="term" value="F:ATP binding"/>
    <property type="evidence" value="ECO:0007669"/>
    <property type="project" value="UniProtKB-KW"/>
</dbReference>
<keyword evidence="7 9" id="KW-1133">Transmembrane helix</keyword>
<dbReference type="Pfam" id="PF07168">
    <property type="entry name" value="Ureide_permease"/>
    <property type="match status" value="1"/>
</dbReference>
<evidence type="ECO:0000256" key="7">
    <source>
        <dbReference type="ARBA" id="ARBA00022989"/>
    </source>
</evidence>
<dbReference type="PANTHER" id="PTHR31081:SF5">
    <property type="entry name" value="UREIDE PERMEASE 1-RELATED"/>
    <property type="match status" value="1"/>
</dbReference>
<comment type="subcellular location">
    <subcellularLocation>
        <location evidence="1">Membrane</location>
        <topology evidence="1">Multi-pass membrane protein</topology>
    </subcellularLocation>
</comment>
<evidence type="ECO:0000256" key="4">
    <source>
        <dbReference type="ARBA" id="ARBA00022692"/>
    </source>
</evidence>
<evidence type="ECO:0000256" key="5">
    <source>
        <dbReference type="ARBA" id="ARBA00022741"/>
    </source>
</evidence>
<feature type="transmembrane region" description="Helical" evidence="9">
    <location>
        <begin position="16"/>
        <end position="39"/>
    </location>
</feature>
<evidence type="ECO:0000313" key="11">
    <source>
        <dbReference type="Proteomes" id="UP000775213"/>
    </source>
</evidence>
<reference evidence="10 11" key="1">
    <citation type="journal article" date="2021" name="Hortic Res">
        <title>Chromosome-scale assembly of the Dendrobium chrysotoxum genome enhances the understanding of orchid evolution.</title>
        <authorList>
            <person name="Zhang Y."/>
            <person name="Zhang G.Q."/>
            <person name="Zhang D."/>
            <person name="Liu X.D."/>
            <person name="Xu X.Y."/>
            <person name="Sun W.H."/>
            <person name="Yu X."/>
            <person name="Zhu X."/>
            <person name="Wang Z.W."/>
            <person name="Zhao X."/>
            <person name="Zhong W.Y."/>
            <person name="Chen H."/>
            <person name="Yin W.L."/>
            <person name="Huang T."/>
            <person name="Niu S.C."/>
            <person name="Liu Z.J."/>
        </authorList>
    </citation>
    <scope>NUCLEOTIDE SEQUENCE [LARGE SCALE GENOMIC DNA]</scope>
    <source>
        <strain evidence="10">Lindl</strain>
    </source>
</reference>
<sequence>MAGGAVLSLGNLATQYALAFVGLSVTEVINCSIAVVLVCKYRWPLLSRKSGGVRCATKGANRGGPKAGGGETSGSWAEKATGFSYCDYSARGKKKEGAFLAGACSSLVATGGIQEPITRQERIQQKPLVLLPPLALTWNRKKKKPNCLLCPAPACFWSASSSVSICTVRFASLLNGQDPTCLYQIKACQK</sequence>
<dbReference type="InterPro" id="IPR009834">
    <property type="entry name" value="Ureide_permease"/>
</dbReference>
<dbReference type="GO" id="GO:0005274">
    <property type="term" value="F:allantoin:proton symporter activity"/>
    <property type="evidence" value="ECO:0007669"/>
    <property type="project" value="TreeGrafter"/>
</dbReference>
<keyword evidence="11" id="KW-1185">Reference proteome</keyword>
<organism evidence="10 11">
    <name type="scientific">Dendrobium chrysotoxum</name>
    <name type="common">Orchid</name>
    <dbReference type="NCBI Taxonomy" id="161865"/>
    <lineage>
        <taxon>Eukaryota</taxon>
        <taxon>Viridiplantae</taxon>
        <taxon>Streptophyta</taxon>
        <taxon>Embryophyta</taxon>
        <taxon>Tracheophyta</taxon>
        <taxon>Spermatophyta</taxon>
        <taxon>Magnoliopsida</taxon>
        <taxon>Liliopsida</taxon>
        <taxon>Asparagales</taxon>
        <taxon>Orchidaceae</taxon>
        <taxon>Epidendroideae</taxon>
        <taxon>Malaxideae</taxon>
        <taxon>Dendrobiinae</taxon>
        <taxon>Dendrobium</taxon>
    </lineage>
</organism>
<keyword evidence="5" id="KW-0547">Nucleotide-binding</keyword>
<dbReference type="GO" id="GO:0016020">
    <property type="term" value="C:membrane"/>
    <property type="evidence" value="ECO:0007669"/>
    <property type="project" value="UniProtKB-SubCell"/>
</dbReference>